<accession>A0AAU6R6R9</accession>
<evidence type="ECO:0008006" key="3">
    <source>
        <dbReference type="Google" id="ProtNLM"/>
    </source>
</evidence>
<proteinExistence type="predicted"/>
<organism evidence="2">
    <name type="scientific">Micrococcus phage Olihed</name>
    <dbReference type="NCBI Taxonomy" id="3092209"/>
    <lineage>
        <taxon>Viruses</taxon>
        <taxon>Duplodnaviria</taxon>
        <taxon>Heunggongvirae</taxon>
        <taxon>Uroviricota</taxon>
        <taxon>Caudoviricetes</taxon>
    </lineage>
</organism>
<feature type="region of interest" description="Disordered" evidence="1">
    <location>
        <begin position="86"/>
        <end position="112"/>
    </location>
</feature>
<protein>
    <recommendedName>
        <fullName evidence="3">Helix-turn-helix DNA binding domain protein</fullName>
    </recommendedName>
</protein>
<dbReference type="EMBL" id="OR756648">
    <property type="protein sequence ID" value="WZE63401.1"/>
    <property type="molecule type" value="Genomic_DNA"/>
</dbReference>
<evidence type="ECO:0000256" key="1">
    <source>
        <dbReference type="SAM" id="MobiDB-lite"/>
    </source>
</evidence>
<name>A0AAU6R6R9_9CAUD</name>
<sequence length="181" mass="19455">MSVTVKTSKTSKHDCGFCSSGHHDKCPGGVLNGNQTEVVICPCGCDTPKLRCLNCNAREDVNPATWTCNDVDGCTRATTARREKAHRDLYGDRPSPEARTAREVQETPKKPRAARAGGRCVCCDEPTKGGLFLPGHDSRYLSRTVDAIKGGVVTLDATLDAWAARGLSEALRGKLQKRVAA</sequence>
<feature type="compositionally biased region" description="Basic and acidic residues" evidence="1">
    <location>
        <begin position="86"/>
        <end position="109"/>
    </location>
</feature>
<reference evidence="2" key="1">
    <citation type="submission" date="2023-10" db="EMBL/GenBank/DDBJ databases">
        <title>Two new lytic phages for Micrococcus sp. strain 1402.</title>
        <authorList>
            <person name="Petrzik K."/>
        </authorList>
    </citation>
    <scope>NUCLEOTIDE SEQUENCE</scope>
</reference>
<evidence type="ECO:0000313" key="2">
    <source>
        <dbReference type="EMBL" id="WZE63401.1"/>
    </source>
</evidence>